<accession>A0ACB9DD75</accession>
<sequence>MVAAGQGKNRRAFGDISNLITLNGKPMPEISRPLTRSYRAQLLANAAENKEKPLAVNVDNNKLVQPEKKPTIKPKPAPVSGKATVIKISPDTEKTKAQSSSSRNKNLKNPSPPHSLPGAKLFTTSSGLQMRHCTWQQHSGQILGC</sequence>
<reference evidence="2" key="1">
    <citation type="journal article" date="2022" name="Mol. Ecol. Resour.">
        <title>The genomes of chicory, endive, great burdock and yacon provide insights into Asteraceae palaeo-polyploidization history and plant inulin production.</title>
        <authorList>
            <person name="Fan W."/>
            <person name="Wang S."/>
            <person name="Wang H."/>
            <person name="Wang A."/>
            <person name="Jiang F."/>
            <person name="Liu H."/>
            <person name="Zhao H."/>
            <person name="Xu D."/>
            <person name="Zhang Y."/>
        </authorList>
    </citation>
    <scope>NUCLEOTIDE SEQUENCE [LARGE SCALE GENOMIC DNA]</scope>
    <source>
        <strain evidence="2">cv. Yunnan</strain>
    </source>
</reference>
<keyword evidence="2" id="KW-1185">Reference proteome</keyword>
<protein>
    <submittedName>
        <fullName evidence="1">Uncharacterized protein</fullName>
    </submittedName>
</protein>
<dbReference type="Proteomes" id="UP001056120">
    <property type="component" value="Linkage Group LG19"/>
</dbReference>
<gene>
    <name evidence="1" type="ORF">L1987_57653</name>
</gene>
<name>A0ACB9DD75_9ASTR</name>
<organism evidence="1 2">
    <name type="scientific">Smallanthus sonchifolius</name>
    <dbReference type="NCBI Taxonomy" id="185202"/>
    <lineage>
        <taxon>Eukaryota</taxon>
        <taxon>Viridiplantae</taxon>
        <taxon>Streptophyta</taxon>
        <taxon>Embryophyta</taxon>
        <taxon>Tracheophyta</taxon>
        <taxon>Spermatophyta</taxon>
        <taxon>Magnoliopsida</taxon>
        <taxon>eudicotyledons</taxon>
        <taxon>Gunneridae</taxon>
        <taxon>Pentapetalae</taxon>
        <taxon>asterids</taxon>
        <taxon>campanulids</taxon>
        <taxon>Asterales</taxon>
        <taxon>Asteraceae</taxon>
        <taxon>Asteroideae</taxon>
        <taxon>Heliantheae alliance</taxon>
        <taxon>Millerieae</taxon>
        <taxon>Smallanthus</taxon>
    </lineage>
</organism>
<reference evidence="1 2" key="2">
    <citation type="journal article" date="2022" name="Mol. Ecol. Resour.">
        <title>The genomes of chicory, endive, great burdock and yacon provide insights into Asteraceae paleo-polyploidization history and plant inulin production.</title>
        <authorList>
            <person name="Fan W."/>
            <person name="Wang S."/>
            <person name="Wang H."/>
            <person name="Wang A."/>
            <person name="Jiang F."/>
            <person name="Liu H."/>
            <person name="Zhao H."/>
            <person name="Xu D."/>
            <person name="Zhang Y."/>
        </authorList>
    </citation>
    <scope>NUCLEOTIDE SEQUENCE [LARGE SCALE GENOMIC DNA]</scope>
    <source>
        <strain evidence="2">cv. Yunnan</strain>
        <tissue evidence="1">Leaves</tissue>
    </source>
</reference>
<comment type="caution">
    <text evidence="1">The sequence shown here is derived from an EMBL/GenBank/DDBJ whole genome shotgun (WGS) entry which is preliminary data.</text>
</comment>
<evidence type="ECO:0000313" key="1">
    <source>
        <dbReference type="EMBL" id="KAI3744569.1"/>
    </source>
</evidence>
<proteinExistence type="predicted"/>
<evidence type="ECO:0000313" key="2">
    <source>
        <dbReference type="Proteomes" id="UP001056120"/>
    </source>
</evidence>
<dbReference type="EMBL" id="CM042036">
    <property type="protein sequence ID" value="KAI3744569.1"/>
    <property type="molecule type" value="Genomic_DNA"/>
</dbReference>